<dbReference type="PANTHER" id="PTHR12151">
    <property type="entry name" value="ELECTRON TRANSPORT PROTIN SCO1/SENC FAMILY MEMBER"/>
    <property type="match status" value="1"/>
</dbReference>
<evidence type="ECO:0000313" key="6">
    <source>
        <dbReference type="Proteomes" id="UP000483078"/>
    </source>
</evidence>
<feature type="disulfide bond" description="Redox-active" evidence="4">
    <location>
        <begin position="84"/>
        <end position="88"/>
    </location>
</feature>
<dbReference type="CDD" id="cd02968">
    <property type="entry name" value="SCO"/>
    <property type="match status" value="1"/>
</dbReference>
<accession>A0A7C9L7W4</accession>
<gene>
    <name evidence="5" type="ORF">FH759_08080</name>
</gene>
<evidence type="ECO:0000256" key="1">
    <source>
        <dbReference type="ARBA" id="ARBA00010996"/>
    </source>
</evidence>
<dbReference type="Pfam" id="PF02630">
    <property type="entry name" value="SCO1-SenC"/>
    <property type="match status" value="1"/>
</dbReference>
<keyword evidence="4" id="KW-1015">Disulfide bond</keyword>
<dbReference type="AlphaFoldDB" id="A0A7C9L7W4"/>
<keyword evidence="3" id="KW-0479">Metal-binding</keyword>
<proteinExistence type="inferred from homology"/>
<reference evidence="5 6" key="1">
    <citation type="submission" date="2019-06" db="EMBL/GenBank/DDBJ databases">
        <title>Enrichment of Autotrophic Halophilic Microorganisms from Red Sea Brine Pool Using Microbial Electrosynthesis System.</title>
        <authorList>
            <person name="Alqahtani M.F."/>
            <person name="Bajracharya S."/>
            <person name="Katuri K.P."/>
            <person name="Ali M."/>
            <person name="Saikaly P.E."/>
        </authorList>
    </citation>
    <scope>NUCLEOTIDE SEQUENCE [LARGE SCALE GENOMIC DNA]</scope>
    <source>
        <strain evidence="5">MES6</strain>
    </source>
</reference>
<evidence type="ECO:0000256" key="4">
    <source>
        <dbReference type="PIRSR" id="PIRSR603782-2"/>
    </source>
</evidence>
<dbReference type="FunFam" id="3.40.30.10:FF:000013">
    <property type="entry name" value="Blast:Protein SCO1 homolog, mitochondrial"/>
    <property type="match status" value="1"/>
</dbReference>
<dbReference type="InterPro" id="IPR036249">
    <property type="entry name" value="Thioredoxin-like_sf"/>
</dbReference>
<dbReference type="RefSeq" id="WP_273249331.1">
    <property type="nucleotide sequence ID" value="NZ_VENJ01000010.1"/>
</dbReference>
<dbReference type="Proteomes" id="UP000483078">
    <property type="component" value="Unassembled WGS sequence"/>
</dbReference>
<feature type="binding site" evidence="3">
    <location>
        <position position="88"/>
    </location>
    <ligand>
        <name>Cu cation</name>
        <dbReference type="ChEBI" id="CHEBI:23378"/>
    </ligand>
</feature>
<dbReference type="GO" id="GO:0046872">
    <property type="term" value="F:metal ion binding"/>
    <property type="evidence" value="ECO:0007669"/>
    <property type="project" value="UniProtKB-KW"/>
</dbReference>
<evidence type="ECO:0000256" key="3">
    <source>
        <dbReference type="PIRSR" id="PIRSR603782-1"/>
    </source>
</evidence>
<dbReference type="SUPFAM" id="SSF52833">
    <property type="entry name" value="Thioredoxin-like"/>
    <property type="match status" value="1"/>
</dbReference>
<feature type="binding site" evidence="3">
    <location>
        <position position="84"/>
    </location>
    <ligand>
        <name>Cu cation</name>
        <dbReference type="ChEBI" id="CHEBI:23378"/>
    </ligand>
</feature>
<comment type="caution">
    <text evidence="5">The sequence shown here is derived from an EMBL/GenBank/DDBJ whole genome shotgun (WGS) entry which is preliminary data.</text>
</comment>
<protein>
    <submittedName>
        <fullName evidence="5">SCO family protein</fullName>
    </submittedName>
</protein>
<evidence type="ECO:0000256" key="2">
    <source>
        <dbReference type="ARBA" id="ARBA00023008"/>
    </source>
</evidence>
<sequence length="212" mass="23197">MTRNIAILAAVGAVLFIAVLTGITLFGGSGGDADKYAQCRTSKVAGGSSQIGGPFTLVDETGKTVTDADVIDKPSLLYFGYSFCPDVCPLDNSRNAEAIELLEERGKIVKPVFISIDPARDTPELLADFTENLHPRMVGLTGTPEQVKAASQAYRTYYKKNEPEEGNEDYYLVDHSTFSYLVFPDEGFVEFFKRDLSPGQLADKVECFLEAR</sequence>
<comment type="similarity">
    <text evidence="1">Belongs to the SCO1/2 family.</text>
</comment>
<dbReference type="Gene3D" id="3.40.30.10">
    <property type="entry name" value="Glutaredoxin"/>
    <property type="match status" value="1"/>
</dbReference>
<keyword evidence="2 3" id="KW-0186">Copper</keyword>
<evidence type="ECO:0000313" key="5">
    <source>
        <dbReference type="EMBL" id="MTJ04635.1"/>
    </source>
</evidence>
<name>A0A7C9L7W4_9RHOB</name>
<organism evidence="5 6">
    <name type="scientific">Sediminimonas qiaohouensis</name>
    <dbReference type="NCBI Taxonomy" id="552061"/>
    <lineage>
        <taxon>Bacteria</taxon>
        <taxon>Pseudomonadati</taxon>
        <taxon>Pseudomonadota</taxon>
        <taxon>Alphaproteobacteria</taxon>
        <taxon>Rhodobacterales</taxon>
        <taxon>Roseobacteraceae</taxon>
        <taxon>Sediminimonas</taxon>
    </lineage>
</organism>
<dbReference type="PANTHER" id="PTHR12151:SF25">
    <property type="entry name" value="LINALOOL DEHYDRATASE_ISOMERASE DOMAIN-CONTAINING PROTEIN"/>
    <property type="match status" value="1"/>
</dbReference>
<dbReference type="InterPro" id="IPR003782">
    <property type="entry name" value="SCO1/SenC"/>
</dbReference>
<dbReference type="EMBL" id="VENJ01000010">
    <property type="protein sequence ID" value="MTJ04635.1"/>
    <property type="molecule type" value="Genomic_DNA"/>
</dbReference>
<feature type="binding site" evidence="3">
    <location>
        <position position="175"/>
    </location>
    <ligand>
        <name>Cu cation</name>
        <dbReference type="ChEBI" id="CHEBI:23378"/>
    </ligand>
</feature>